<feature type="chain" id="PRO_5047068909" evidence="1">
    <location>
        <begin position="24"/>
        <end position="248"/>
    </location>
</feature>
<proteinExistence type="predicted"/>
<feature type="domain" description="Ice-binding protein C-terminal" evidence="2">
    <location>
        <begin position="224"/>
        <end position="247"/>
    </location>
</feature>
<name>A0ABW2LA88_9BACT</name>
<keyword evidence="4" id="KW-1185">Reference proteome</keyword>
<dbReference type="InterPro" id="IPR013424">
    <property type="entry name" value="Ice-binding_C"/>
</dbReference>
<protein>
    <submittedName>
        <fullName evidence="3">PEP-CTERM sorting domain-containing protein</fullName>
    </submittedName>
</protein>
<accession>A0ABW2LA88</accession>
<dbReference type="Pfam" id="PF07589">
    <property type="entry name" value="PEP-CTERM"/>
    <property type="match status" value="1"/>
</dbReference>
<reference evidence="4" key="1">
    <citation type="journal article" date="2019" name="Int. J. Syst. Evol. Microbiol.">
        <title>The Global Catalogue of Microorganisms (GCM) 10K type strain sequencing project: providing services to taxonomists for standard genome sequencing and annotation.</title>
        <authorList>
            <consortium name="The Broad Institute Genomics Platform"/>
            <consortium name="The Broad Institute Genome Sequencing Center for Infectious Disease"/>
            <person name="Wu L."/>
            <person name="Ma J."/>
        </authorList>
    </citation>
    <scope>NUCLEOTIDE SEQUENCE [LARGE SCALE GENOMIC DNA]</scope>
    <source>
        <strain evidence="4">CGMCC 4.1467</strain>
    </source>
</reference>
<evidence type="ECO:0000256" key="1">
    <source>
        <dbReference type="SAM" id="SignalP"/>
    </source>
</evidence>
<dbReference type="NCBIfam" id="TIGR02595">
    <property type="entry name" value="PEP_CTERM"/>
    <property type="match status" value="1"/>
</dbReference>
<dbReference type="EMBL" id="JBHTBS010000007">
    <property type="protein sequence ID" value="MFC7338209.1"/>
    <property type="molecule type" value="Genomic_DNA"/>
</dbReference>
<evidence type="ECO:0000313" key="4">
    <source>
        <dbReference type="Proteomes" id="UP001596472"/>
    </source>
</evidence>
<feature type="signal peptide" evidence="1">
    <location>
        <begin position="1"/>
        <end position="23"/>
    </location>
</feature>
<evidence type="ECO:0000259" key="2">
    <source>
        <dbReference type="Pfam" id="PF07589"/>
    </source>
</evidence>
<sequence>MNTMNKSFQLILVAGLVASNSEAAVVIGGGTHDGDFSQNTVANASWIERQNLDQGWYTNGGSWTVVGGVATKMDAGAVNNGIGQAVTMPTGVGSDSVLNISFNWGAAAAGNTIFFDVIGLYNNNRETASDDFFELSGTAFRASNLSNGAAGIDLLDGSAQAAAQVPTGTISLVAAAAGDQAPYSLAIDASSYAAIGGELGNLEYLAVCFRGDSGVTVDNVMIATIPEPTSTALVALGLGGLLARRRRI</sequence>
<gene>
    <name evidence="3" type="ORF">ACFQY0_13525</name>
</gene>
<dbReference type="Proteomes" id="UP001596472">
    <property type="component" value="Unassembled WGS sequence"/>
</dbReference>
<organism evidence="3 4">
    <name type="scientific">Haloferula chungangensis</name>
    <dbReference type="NCBI Taxonomy" id="1048331"/>
    <lineage>
        <taxon>Bacteria</taxon>
        <taxon>Pseudomonadati</taxon>
        <taxon>Verrucomicrobiota</taxon>
        <taxon>Verrucomicrobiia</taxon>
        <taxon>Verrucomicrobiales</taxon>
        <taxon>Verrucomicrobiaceae</taxon>
        <taxon>Haloferula</taxon>
    </lineage>
</organism>
<evidence type="ECO:0000313" key="3">
    <source>
        <dbReference type="EMBL" id="MFC7338209.1"/>
    </source>
</evidence>
<dbReference type="RefSeq" id="WP_379713263.1">
    <property type="nucleotide sequence ID" value="NZ_JBHTBS010000007.1"/>
</dbReference>
<comment type="caution">
    <text evidence="3">The sequence shown here is derived from an EMBL/GenBank/DDBJ whole genome shotgun (WGS) entry which is preliminary data.</text>
</comment>
<keyword evidence="1" id="KW-0732">Signal</keyword>